<dbReference type="Pfam" id="PF08211">
    <property type="entry name" value="dCMP_cyt_deam_2"/>
    <property type="match status" value="1"/>
</dbReference>
<dbReference type="RefSeq" id="WP_181198208.1">
    <property type="nucleotide sequence ID" value="NZ_PVNK01000242.1"/>
</dbReference>
<feature type="domain" description="CMP/dCMP-type deaminase" evidence="9">
    <location>
        <begin position="39"/>
        <end position="158"/>
    </location>
</feature>
<dbReference type="GO" id="GO:0008270">
    <property type="term" value="F:zinc ion binding"/>
    <property type="evidence" value="ECO:0007669"/>
    <property type="project" value="InterPro"/>
</dbReference>
<reference evidence="10 11" key="1">
    <citation type="submission" date="2018-03" db="EMBL/GenBank/DDBJ databases">
        <title>Draft Genome Sequences of the Obligatory Marine Myxobacteria Enhygromyxa salina SWB005.</title>
        <authorList>
            <person name="Poehlein A."/>
            <person name="Moghaddam J.A."/>
            <person name="Harms H."/>
            <person name="Alanjari M."/>
            <person name="Koenig G.M."/>
            <person name="Daniel R."/>
            <person name="Schaeberle T.F."/>
        </authorList>
    </citation>
    <scope>NUCLEOTIDE SEQUENCE [LARGE SCALE GENOMIC DNA]</scope>
    <source>
        <strain evidence="10 11">SWB005</strain>
    </source>
</reference>
<evidence type="ECO:0000256" key="6">
    <source>
        <dbReference type="PIRSR" id="PIRSR006334-1"/>
    </source>
</evidence>
<feature type="binding site" evidence="8">
    <location>
        <position position="120"/>
    </location>
    <ligand>
        <name>Zn(2+)</name>
        <dbReference type="ChEBI" id="CHEBI:29105"/>
        <note>catalytic</note>
    </ligand>
</feature>
<dbReference type="InterPro" id="IPR050202">
    <property type="entry name" value="Cyt/Deoxycyt_deaminase"/>
</dbReference>
<comment type="subunit">
    <text evidence="2">Homodimer.</text>
</comment>
<proteinExistence type="inferred from homology"/>
<evidence type="ECO:0000256" key="2">
    <source>
        <dbReference type="ARBA" id="ARBA00011738"/>
    </source>
</evidence>
<comment type="caution">
    <text evidence="10">The sequence shown here is derived from an EMBL/GenBank/DDBJ whole genome shotgun (WGS) entry which is preliminary data.</text>
</comment>
<dbReference type="InterPro" id="IPR016192">
    <property type="entry name" value="APOBEC/CMP_deaminase_Zn-bd"/>
</dbReference>
<feature type="binding site" evidence="8">
    <location>
        <position position="93"/>
    </location>
    <ligand>
        <name>Zn(2+)</name>
        <dbReference type="ChEBI" id="CHEBI:29105"/>
        <note>catalytic</note>
    </ligand>
</feature>
<dbReference type="GO" id="GO:0004126">
    <property type="term" value="F:cytidine deaminase activity"/>
    <property type="evidence" value="ECO:0007669"/>
    <property type="project" value="UniProtKB-EC"/>
</dbReference>
<dbReference type="Pfam" id="PF00383">
    <property type="entry name" value="dCMP_cyt_deam_1"/>
    <property type="match status" value="1"/>
</dbReference>
<keyword evidence="5 8" id="KW-0862">Zinc</keyword>
<dbReference type="PANTHER" id="PTHR11644">
    <property type="entry name" value="CYTIDINE DEAMINASE"/>
    <property type="match status" value="1"/>
</dbReference>
<dbReference type="PIRSF" id="PIRSF006334">
    <property type="entry name" value="Cdd_plus_pseudo"/>
    <property type="match status" value="1"/>
</dbReference>
<dbReference type="Gene3D" id="3.40.140.10">
    <property type="entry name" value="Cytidine Deaminase, domain 2"/>
    <property type="match status" value="2"/>
</dbReference>
<feature type="active site" description="Proton donor" evidence="6">
    <location>
        <position position="95"/>
    </location>
</feature>
<dbReference type="PANTHER" id="PTHR11644:SF2">
    <property type="entry name" value="CYTIDINE DEAMINASE"/>
    <property type="match status" value="1"/>
</dbReference>
<sequence length="300" mass="31501">MLPRTPTVKRLDARLSGPGSVAIVEAEELAALERETGLDESALILASLAWAQRWARAPLSKFEVGAAALGQSGRLYLGANLEFRGLPLSQTIHAEQSVIAHAWAHEETRLRVIATSAAPCGFCRQFMLELPEPRPRLLLADIGPTTLAELLPSAFGPTQLGRTPALLCAGPHGLRFVAEPADIAEPELARAALAAAERSCAPYTGALAAVALETDDGHRFCGAVAESVAYNPTLAPIQAAMIAAHHGGARLESITRVVLVELEGGPVSQLNLARQLVAQVAPGASLSRELLARIPSDPPA</sequence>
<evidence type="ECO:0000256" key="5">
    <source>
        <dbReference type="ARBA" id="ARBA00022833"/>
    </source>
</evidence>
<dbReference type="GO" id="GO:0055086">
    <property type="term" value="P:nucleobase-containing small molecule metabolic process"/>
    <property type="evidence" value="ECO:0007669"/>
    <property type="project" value="UniProtKB-ARBA"/>
</dbReference>
<protein>
    <submittedName>
        <fullName evidence="10">Cytidine deaminase</fullName>
        <ecNumber evidence="10">3.5.4.5</ecNumber>
    </submittedName>
</protein>
<dbReference type="CDD" id="cd01283">
    <property type="entry name" value="cytidine_deaminase"/>
    <property type="match status" value="1"/>
</dbReference>
<name>A0A2S9XET7_9BACT</name>
<keyword evidence="3 8" id="KW-0479">Metal-binding</keyword>
<dbReference type="NCBIfam" id="NF006537">
    <property type="entry name" value="PRK09027.1"/>
    <property type="match status" value="1"/>
</dbReference>
<evidence type="ECO:0000256" key="1">
    <source>
        <dbReference type="ARBA" id="ARBA00006576"/>
    </source>
</evidence>
<keyword evidence="4 10" id="KW-0378">Hydrolase</keyword>
<dbReference type="EMBL" id="PVNK01000242">
    <property type="protein sequence ID" value="PRP91386.1"/>
    <property type="molecule type" value="Genomic_DNA"/>
</dbReference>
<evidence type="ECO:0000313" key="11">
    <source>
        <dbReference type="Proteomes" id="UP000237968"/>
    </source>
</evidence>
<dbReference type="InterPro" id="IPR016193">
    <property type="entry name" value="Cytidine_deaminase-like"/>
</dbReference>
<dbReference type="EC" id="3.5.4.5" evidence="10"/>
<dbReference type="GO" id="GO:0005829">
    <property type="term" value="C:cytosol"/>
    <property type="evidence" value="ECO:0007669"/>
    <property type="project" value="TreeGrafter"/>
</dbReference>
<gene>
    <name evidence="10" type="primary">cdd</name>
    <name evidence="10" type="ORF">ENSA5_55030</name>
</gene>
<evidence type="ECO:0000256" key="8">
    <source>
        <dbReference type="PIRSR" id="PIRSR006334-3"/>
    </source>
</evidence>
<keyword evidence="11" id="KW-1185">Reference proteome</keyword>
<organism evidence="10 11">
    <name type="scientific">Enhygromyxa salina</name>
    <dbReference type="NCBI Taxonomy" id="215803"/>
    <lineage>
        <taxon>Bacteria</taxon>
        <taxon>Pseudomonadati</taxon>
        <taxon>Myxococcota</taxon>
        <taxon>Polyangia</taxon>
        <taxon>Nannocystales</taxon>
        <taxon>Nannocystaceae</taxon>
        <taxon>Enhygromyxa</taxon>
    </lineage>
</organism>
<feature type="binding site" evidence="8">
    <location>
        <position position="123"/>
    </location>
    <ligand>
        <name>Zn(2+)</name>
        <dbReference type="ChEBI" id="CHEBI:29105"/>
        <note>catalytic</note>
    </ligand>
</feature>
<feature type="domain" description="CMP/dCMP-type deaminase" evidence="9">
    <location>
        <begin position="183"/>
        <end position="300"/>
    </location>
</feature>
<feature type="binding site" evidence="7">
    <location>
        <begin position="80"/>
        <end position="82"/>
    </location>
    <ligand>
        <name>substrate</name>
    </ligand>
</feature>
<dbReference type="InterPro" id="IPR002125">
    <property type="entry name" value="CMP_dCMP_dom"/>
</dbReference>
<dbReference type="PROSITE" id="PS00903">
    <property type="entry name" value="CYT_DCMP_DEAMINASES_1"/>
    <property type="match status" value="1"/>
</dbReference>
<dbReference type="InterPro" id="IPR013171">
    <property type="entry name" value="Cyd/dCyd_deaminase_Zn-bd"/>
</dbReference>
<dbReference type="PROSITE" id="PS51747">
    <property type="entry name" value="CYT_DCMP_DEAMINASES_2"/>
    <property type="match status" value="2"/>
</dbReference>
<accession>A0A2S9XET7</accession>
<evidence type="ECO:0000256" key="4">
    <source>
        <dbReference type="ARBA" id="ARBA00022801"/>
    </source>
</evidence>
<dbReference type="GO" id="GO:0072527">
    <property type="term" value="P:pyrimidine-containing compound metabolic process"/>
    <property type="evidence" value="ECO:0007669"/>
    <property type="project" value="UniProtKB-ARBA"/>
</dbReference>
<comment type="cofactor">
    <cofactor evidence="8">
        <name>Zn(2+)</name>
        <dbReference type="ChEBI" id="CHEBI:29105"/>
    </cofactor>
    <text evidence="8">Binds 1 zinc ion.</text>
</comment>
<dbReference type="GO" id="GO:0042802">
    <property type="term" value="F:identical protein binding"/>
    <property type="evidence" value="ECO:0007669"/>
    <property type="project" value="UniProtKB-ARBA"/>
</dbReference>
<dbReference type="AlphaFoldDB" id="A0A2S9XET7"/>
<evidence type="ECO:0000256" key="7">
    <source>
        <dbReference type="PIRSR" id="PIRSR006334-2"/>
    </source>
</evidence>
<dbReference type="Proteomes" id="UP000237968">
    <property type="component" value="Unassembled WGS sequence"/>
</dbReference>
<evidence type="ECO:0000313" key="10">
    <source>
        <dbReference type="EMBL" id="PRP91386.1"/>
    </source>
</evidence>
<dbReference type="SUPFAM" id="SSF53927">
    <property type="entry name" value="Cytidine deaminase-like"/>
    <property type="match status" value="2"/>
</dbReference>
<evidence type="ECO:0000259" key="9">
    <source>
        <dbReference type="PROSITE" id="PS51747"/>
    </source>
</evidence>
<comment type="similarity">
    <text evidence="1">Belongs to the cytidine and deoxycytidylate deaminase family.</text>
</comment>
<evidence type="ECO:0000256" key="3">
    <source>
        <dbReference type="ARBA" id="ARBA00022723"/>
    </source>
</evidence>